<keyword evidence="7" id="KW-0339">Growth factor</keyword>
<dbReference type="GO" id="GO:0046427">
    <property type="term" value="P:positive regulation of receptor signaling pathway via JAK-STAT"/>
    <property type="evidence" value="ECO:0007669"/>
    <property type="project" value="TreeGrafter"/>
</dbReference>
<comment type="function">
    <text evidence="9">Cytokine with a wide variety of biological functions in immunity, tissue regeneration, and metabolism. Binds to IL6R, then the complex associates to the signaling subunit IL6ST/gp130 to trigger the intracellular IL6-signaling pathway. The interaction with the membrane-bound IL6R and IL6ST stimulates 'classic signaling', whereas the binding of IL6 and soluble IL6R to IL6ST stimulates 'trans-signaling'. Alternatively, 'cluster signaling' occurs when membrane-bound IL6:IL6R complexes on transmitter cells activate IL6ST receptors on neighboring receiver cells.</text>
</comment>
<dbReference type="PANTHER" id="PTHR48494">
    <property type="entry name" value="INTERLEUKIN-6"/>
    <property type="match status" value="1"/>
</dbReference>
<evidence type="ECO:0000256" key="1">
    <source>
        <dbReference type="ARBA" id="ARBA00004613"/>
    </source>
</evidence>
<dbReference type="GO" id="GO:0008083">
    <property type="term" value="F:growth factor activity"/>
    <property type="evidence" value="ECO:0007669"/>
    <property type="project" value="UniProtKB-KW"/>
</dbReference>
<dbReference type="Gene3D" id="1.20.1250.10">
    <property type="match status" value="1"/>
</dbReference>
<keyword evidence="8" id="KW-1015">Disulfide bond</keyword>
<dbReference type="GO" id="GO:0006955">
    <property type="term" value="P:immune response"/>
    <property type="evidence" value="ECO:0007669"/>
    <property type="project" value="InterPro"/>
</dbReference>
<dbReference type="OMA" id="QEEMCEK"/>
<feature type="signal peptide" evidence="10">
    <location>
        <begin position="1"/>
        <end position="45"/>
    </location>
</feature>
<dbReference type="Proteomes" id="UP000694421">
    <property type="component" value="Unplaced"/>
</dbReference>
<proteinExistence type="inferred from homology"/>
<evidence type="ECO:0000256" key="10">
    <source>
        <dbReference type="SAM" id="SignalP"/>
    </source>
</evidence>
<keyword evidence="5" id="KW-0202">Cytokine</keyword>
<comment type="similarity">
    <text evidence="2">Belongs to the IL-6 superfamily.</text>
</comment>
<dbReference type="InterPro" id="IPR009079">
    <property type="entry name" value="4_helix_cytokine-like_core"/>
</dbReference>
<dbReference type="PROSITE" id="PS00254">
    <property type="entry name" value="INTERLEUKIN_6"/>
    <property type="match status" value="1"/>
</dbReference>
<keyword evidence="6" id="KW-0964">Secreted</keyword>
<dbReference type="GO" id="GO:0005138">
    <property type="term" value="F:interleukin-6 receptor binding"/>
    <property type="evidence" value="ECO:0007669"/>
    <property type="project" value="InterPro"/>
</dbReference>
<dbReference type="GO" id="GO:0005896">
    <property type="term" value="C:interleukin-6 receptor complex"/>
    <property type="evidence" value="ECO:0007669"/>
    <property type="project" value="TreeGrafter"/>
</dbReference>
<evidence type="ECO:0000256" key="8">
    <source>
        <dbReference type="ARBA" id="ARBA00023157"/>
    </source>
</evidence>
<reference evidence="11" key="1">
    <citation type="submission" date="2025-08" db="UniProtKB">
        <authorList>
            <consortium name="Ensembl"/>
        </authorList>
    </citation>
    <scope>IDENTIFICATION</scope>
</reference>
<evidence type="ECO:0000256" key="9">
    <source>
        <dbReference type="ARBA" id="ARBA00023441"/>
    </source>
</evidence>
<evidence type="ECO:0000256" key="5">
    <source>
        <dbReference type="ARBA" id="ARBA00022514"/>
    </source>
</evidence>
<organism evidence="11 12">
    <name type="scientific">Salvator merianae</name>
    <name type="common">Argentine black and white tegu</name>
    <name type="synonym">Tupinambis merianae</name>
    <dbReference type="NCBI Taxonomy" id="96440"/>
    <lineage>
        <taxon>Eukaryota</taxon>
        <taxon>Metazoa</taxon>
        <taxon>Chordata</taxon>
        <taxon>Craniata</taxon>
        <taxon>Vertebrata</taxon>
        <taxon>Euteleostomi</taxon>
        <taxon>Lepidosauria</taxon>
        <taxon>Squamata</taxon>
        <taxon>Bifurcata</taxon>
        <taxon>Unidentata</taxon>
        <taxon>Episquamata</taxon>
        <taxon>Laterata</taxon>
        <taxon>Teiioidea</taxon>
        <taxon>Teiidae</taxon>
        <taxon>Salvator</taxon>
    </lineage>
</organism>
<comment type="subcellular location">
    <subcellularLocation>
        <location evidence="1">Secreted</location>
    </subcellularLocation>
</comment>
<dbReference type="GO" id="GO:0005125">
    <property type="term" value="F:cytokine activity"/>
    <property type="evidence" value="ECO:0007669"/>
    <property type="project" value="UniProtKB-KW"/>
</dbReference>
<dbReference type="AlphaFoldDB" id="A0A8D0BD95"/>
<dbReference type="GO" id="GO:0030154">
    <property type="term" value="P:cell differentiation"/>
    <property type="evidence" value="ECO:0007669"/>
    <property type="project" value="InterPro"/>
</dbReference>
<evidence type="ECO:0000256" key="7">
    <source>
        <dbReference type="ARBA" id="ARBA00023030"/>
    </source>
</evidence>
<dbReference type="SUPFAM" id="SSF47266">
    <property type="entry name" value="4-helical cytokines"/>
    <property type="match status" value="1"/>
</dbReference>
<feature type="chain" id="PRO_5034422241" description="Interleukin-6" evidence="10">
    <location>
        <begin position="46"/>
        <end position="245"/>
    </location>
</feature>
<dbReference type="Ensembl" id="ENSSMRT00000005066.1">
    <property type="protein sequence ID" value="ENSSMRP00000004280.1"/>
    <property type="gene ID" value="ENSSMRG00000003556.1"/>
</dbReference>
<dbReference type="PRINTS" id="PR00433">
    <property type="entry name" value="IL6GCSFMGF"/>
</dbReference>
<dbReference type="Pfam" id="PF00489">
    <property type="entry name" value="IL6"/>
    <property type="match status" value="1"/>
</dbReference>
<evidence type="ECO:0000256" key="6">
    <source>
        <dbReference type="ARBA" id="ARBA00022525"/>
    </source>
</evidence>
<dbReference type="InterPro" id="IPR030473">
    <property type="entry name" value="IL6/GCSF/MGF_CS"/>
</dbReference>
<dbReference type="SMART" id="SM00126">
    <property type="entry name" value="IL6"/>
    <property type="match status" value="1"/>
</dbReference>
<reference evidence="11" key="2">
    <citation type="submission" date="2025-09" db="UniProtKB">
        <authorList>
            <consortium name="Ensembl"/>
        </authorList>
    </citation>
    <scope>IDENTIFICATION</scope>
</reference>
<evidence type="ECO:0000256" key="2">
    <source>
        <dbReference type="ARBA" id="ARBA00007432"/>
    </source>
</evidence>
<dbReference type="GO" id="GO:0005615">
    <property type="term" value="C:extracellular space"/>
    <property type="evidence" value="ECO:0007669"/>
    <property type="project" value="UniProtKB-KW"/>
</dbReference>
<dbReference type="GO" id="GO:0006953">
    <property type="term" value="P:acute-phase response"/>
    <property type="evidence" value="ECO:0007669"/>
    <property type="project" value="UniProtKB-KW"/>
</dbReference>
<accession>A0A8D0BD95</accession>
<protein>
    <recommendedName>
        <fullName evidence="3">Interleukin-6</fullName>
    </recommendedName>
</protein>
<evidence type="ECO:0000256" key="3">
    <source>
        <dbReference type="ARBA" id="ARBA00019464"/>
    </source>
</evidence>
<dbReference type="PANTHER" id="PTHR48494:SF1">
    <property type="entry name" value="INTERLEUKIN-6"/>
    <property type="match status" value="1"/>
</dbReference>
<keyword evidence="4" id="KW-0011">Acute phase</keyword>
<dbReference type="PRINTS" id="PR00434">
    <property type="entry name" value="INTERLEUKIN6"/>
</dbReference>
<evidence type="ECO:0000313" key="12">
    <source>
        <dbReference type="Proteomes" id="UP000694421"/>
    </source>
</evidence>
<dbReference type="GeneTree" id="ENSGT00390000000878"/>
<keyword evidence="10" id="KW-0732">Signal</keyword>
<dbReference type="InterPro" id="IPR003574">
    <property type="entry name" value="IL-6-like"/>
</dbReference>
<name>A0A8D0BD95_SALMN</name>
<sequence length="245" mass="27268">LLLRLGQAAGGKSRSFIHSCFSVSRSPGCFCSAAAVLALLLGAEAVPLGDSSGEEELGDPQSSASPAERRQLSNCMDLAHLLHERAANWNKELCQEQAVCKGSMELLLHNSLNVPKIVKEDRCHYNEFQKEKCLGKISSGLYGFQTFLEYVEETSAGNAPHPMSILLSIQHLADTLKSMVSSTVTLPDPAAQKVLSAKLREHRRWDATVIKHHILQGFITFMEKTTRTIRVRNMKYTRNFESRRK</sequence>
<evidence type="ECO:0000313" key="11">
    <source>
        <dbReference type="Ensembl" id="ENSSMRP00000004280.1"/>
    </source>
</evidence>
<evidence type="ECO:0000256" key="4">
    <source>
        <dbReference type="ARBA" id="ARBA00022486"/>
    </source>
</evidence>
<dbReference type="InterPro" id="IPR030474">
    <property type="entry name" value="IL-6/GCSF/MGF"/>
</dbReference>
<keyword evidence="12" id="KW-1185">Reference proteome</keyword>